<dbReference type="EMBL" id="AP035785">
    <property type="protein sequence ID" value="BFO71928.1"/>
    <property type="molecule type" value="Genomic_DNA"/>
</dbReference>
<sequence>MIIEPEKYFQYTVPKLHTLWNGKNRDFSHQAIAEFQHFISAYQDKKLVVLISELTKDKLQAYYDANAKQESNVQLLELSHVGRRYANGFMSAYNFCEQYEKEHPSAKVDFSLYADKLEQTNETQSSAHSGLNHNYIINIGRIEGVRFYLKEHKSADNIDDKTLAPPQPQDETPMVEETTMFNSTGLTLWQNLKPASSNQRVIHAIEDILARHKGKKSERTIVGYCMIAIRGLVKDETSDKILTAAFKNDYFPEDDIDKFSASVYRVLRSYSNKGSKTVHNPDEQWGDQKEAILQEVKTQIRKATSGI</sequence>
<proteinExistence type="predicted"/>
<organism evidence="1">
    <name type="scientific">Prevotella sp. GTC17253</name>
    <dbReference type="NCBI Taxonomy" id="3236793"/>
    <lineage>
        <taxon>Bacteria</taxon>
        <taxon>Pseudomonadati</taxon>
        <taxon>Bacteroidota</taxon>
        <taxon>Bacteroidia</taxon>
        <taxon>Bacteroidales</taxon>
        <taxon>Prevotellaceae</taxon>
        <taxon>Prevotella</taxon>
    </lineage>
</organism>
<accession>A0AB33IQC8</accession>
<protein>
    <submittedName>
        <fullName evidence="1">Uncharacterized protein</fullName>
    </submittedName>
</protein>
<reference evidence="1" key="1">
    <citation type="submission" date="2024-07" db="EMBL/GenBank/DDBJ databases">
        <title>Complete genome sequence of Prevotella sp. YM-2024 GTC17253.</title>
        <authorList>
            <person name="Hayashi M."/>
            <person name="Muto Y."/>
            <person name="Tanaka K."/>
            <person name="Niwa H."/>
        </authorList>
    </citation>
    <scope>NUCLEOTIDE SEQUENCE</scope>
    <source>
        <strain evidence="1">GTC17253</strain>
    </source>
</reference>
<evidence type="ECO:0000313" key="1">
    <source>
        <dbReference type="EMBL" id="BFO71928.1"/>
    </source>
</evidence>
<name>A0AB33IQC8_9BACT</name>
<dbReference type="AlphaFoldDB" id="A0AB33IQC8"/>
<gene>
    <name evidence="1" type="ORF">GTC17253_18940</name>
</gene>